<dbReference type="GO" id="GO:0016787">
    <property type="term" value="F:hydrolase activity"/>
    <property type="evidence" value="ECO:0007669"/>
    <property type="project" value="UniProtKB-KW"/>
</dbReference>
<proteinExistence type="predicted"/>
<dbReference type="EMBL" id="JABCIY010000027">
    <property type="protein sequence ID" value="KAF7196233.1"/>
    <property type="molecule type" value="Genomic_DNA"/>
</dbReference>
<dbReference type="InterPro" id="IPR013094">
    <property type="entry name" value="AB_hydrolase_3"/>
</dbReference>
<evidence type="ECO:0000313" key="4">
    <source>
        <dbReference type="Proteomes" id="UP000660729"/>
    </source>
</evidence>
<reference evidence="3" key="1">
    <citation type="submission" date="2020-04" db="EMBL/GenBank/DDBJ databases">
        <title>Draft genome resource of the tomato pathogen Pseudocercospora fuligena.</title>
        <authorList>
            <person name="Zaccaron A."/>
        </authorList>
    </citation>
    <scope>NUCLEOTIDE SEQUENCE</scope>
    <source>
        <strain evidence="3">PF001</strain>
    </source>
</reference>
<feature type="domain" description="Alpha/beta hydrolase fold-3" evidence="2">
    <location>
        <begin position="98"/>
        <end position="320"/>
    </location>
</feature>
<evidence type="ECO:0000259" key="2">
    <source>
        <dbReference type="Pfam" id="PF07859"/>
    </source>
</evidence>
<dbReference type="AlphaFoldDB" id="A0A8H6RRZ2"/>
<gene>
    <name evidence="3" type="ORF">HII31_02300</name>
</gene>
<dbReference type="SUPFAM" id="SSF53474">
    <property type="entry name" value="alpha/beta-Hydrolases"/>
    <property type="match status" value="1"/>
</dbReference>
<dbReference type="Proteomes" id="UP000660729">
    <property type="component" value="Unassembled WGS sequence"/>
</dbReference>
<accession>A0A8H6RRZ2</accession>
<organism evidence="3 4">
    <name type="scientific">Pseudocercospora fuligena</name>
    <dbReference type="NCBI Taxonomy" id="685502"/>
    <lineage>
        <taxon>Eukaryota</taxon>
        <taxon>Fungi</taxon>
        <taxon>Dikarya</taxon>
        <taxon>Ascomycota</taxon>
        <taxon>Pezizomycotina</taxon>
        <taxon>Dothideomycetes</taxon>
        <taxon>Dothideomycetidae</taxon>
        <taxon>Mycosphaerellales</taxon>
        <taxon>Mycosphaerellaceae</taxon>
        <taxon>Pseudocercospora</taxon>
    </lineage>
</organism>
<protein>
    <submittedName>
        <fullName evidence="3">AB hydrolase superfamily protein B1A11.02</fullName>
    </submittedName>
</protein>
<evidence type="ECO:0000256" key="1">
    <source>
        <dbReference type="ARBA" id="ARBA00022801"/>
    </source>
</evidence>
<dbReference type="OrthoDB" id="408631at2759"/>
<dbReference type="InterPro" id="IPR029058">
    <property type="entry name" value="AB_hydrolase_fold"/>
</dbReference>
<keyword evidence="4" id="KW-1185">Reference proteome</keyword>
<comment type="caution">
    <text evidence="3">The sequence shown here is derived from an EMBL/GenBank/DDBJ whole genome shotgun (WGS) entry which is preliminary data.</text>
</comment>
<evidence type="ECO:0000313" key="3">
    <source>
        <dbReference type="EMBL" id="KAF7196233.1"/>
    </source>
</evidence>
<keyword evidence="1 3" id="KW-0378">Hydrolase</keyword>
<name>A0A8H6RRZ2_9PEZI</name>
<dbReference type="InterPro" id="IPR050300">
    <property type="entry name" value="GDXG_lipolytic_enzyme"/>
</dbReference>
<dbReference type="PANTHER" id="PTHR48081">
    <property type="entry name" value="AB HYDROLASE SUPERFAMILY PROTEIN C4A8.06C"/>
    <property type="match status" value="1"/>
</dbReference>
<dbReference type="Gene3D" id="3.40.50.1820">
    <property type="entry name" value="alpha/beta hydrolase"/>
    <property type="match status" value="1"/>
</dbReference>
<dbReference type="Pfam" id="PF07859">
    <property type="entry name" value="Abhydrolase_3"/>
    <property type="match status" value="1"/>
</dbReference>
<sequence length="349" mass="39558">MPETIDFTNLSKQEILDFAKPTKEYEEIMSIWPPLKINWNDHKSAIAKLRTQTELADEMDEPDPLVKETIQKFSARDGYQLSLRIFTSVSSSDSGSVIVLYHGGGWCMGSTTMVADIARNLVKKFRVTVIAPKYRLAPEFPWPRSLEDGWDALEFVRENHAVQGKGFVIGGISAGASMSLVYAHLARDRGLEPKMTGIWSACGSARAKDLGDLEDGYRERLLSRSQEECVKNPVLSPEMQRLLRECVKADENSQWYNSLVWRDGSDDKSGYGHHGLPKVYQQLCGRDVSRDEGLILDDMLKKEGTGTRLDLYRGLPHCFWIALPHVPEFKRWEKDTIDGFGWLLEVSQL</sequence>